<gene>
    <name evidence="10" type="ORF">PCOR1329_LOCUS40185</name>
</gene>
<dbReference type="InterPro" id="IPR024989">
    <property type="entry name" value="MFS_assoc_dom"/>
</dbReference>
<evidence type="ECO:0000256" key="3">
    <source>
        <dbReference type="ARBA" id="ARBA00022692"/>
    </source>
</evidence>
<dbReference type="InterPro" id="IPR036259">
    <property type="entry name" value="MFS_trans_sf"/>
</dbReference>
<reference evidence="10" key="1">
    <citation type="submission" date="2023-10" db="EMBL/GenBank/DDBJ databases">
        <authorList>
            <person name="Chen Y."/>
            <person name="Shah S."/>
            <person name="Dougan E. K."/>
            <person name="Thang M."/>
            <person name="Chan C."/>
        </authorList>
    </citation>
    <scope>NUCLEOTIDE SEQUENCE [LARGE SCALE GENOMIC DNA]</scope>
</reference>
<comment type="caution">
    <text evidence="10">The sequence shown here is derived from an EMBL/GenBank/DDBJ whole genome shotgun (WGS) entry which is preliminary data.</text>
</comment>
<evidence type="ECO:0000256" key="1">
    <source>
        <dbReference type="ARBA" id="ARBA00004141"/>
    </source>
</evidence>
<feature type="chain" id="PRO_5047317783" description="Major facilitator superfamily associated domain-containing protein" evidence="8">
    <location>
        <begin position="27"/>
        <end position="469"/>
    </location>
</feature>
<evidence type="ECO:0000259" key="9">
    <source>
        <dbReference type="Pfam" id="PF12832"/>
    </source>
</evidence>
<feature type="transmembrane region" description="Helical" evidence="7">
    <location>
        <begin position="254"/>
        <end position="274"/>
    </location>
</feature>
<keyword evidence="3 7" id="KW-0812">Transmembrane</keyword>
<feature type="transmembrane region" description="Helical" evidence="7">
    <location>
        <begin position="133"/>
        <end position="154"/>
    </location>
</feature>
<comment type="subcellular location">
    <subcellularLocation>
        <location evidence="1">Membrane</location>
        <topology evidence="1">Multi-pass membrane protein</topology>
    </subcellularLocation>
</comment>
<dbReference type="Gene3D" id="1.20.1250.20">
    <property type="entry name" value="MFS general substrate transporter like domains"/>
    <property type="match status" value="2"/>
</dbReference>
<feature type="compositionally biased region" description="Gly residues" evidence="6">
    <location>
        <begin position="459"/>
        <end position="469"/>
    </location>
</feature>
<feature type="transmembrane region" description="Helical" evidence="7">
    <location>
        <begin position="66"/>
        <end position="85"/>
    </location>
</feature>
<keyword evidence="5 7" id="KW-0472">Membrane</keyword>
<name>A0ABN9TM18_9DINO</name>
<dbReference type="SUPFAM" id="SSF103473">
    <property type="entry name" value="MFS general substrate transporter"/>
    <property type="match status" value="1"/>
</dbReference>
<evidence type="ECO:0000313" key="11">
    <source>
        <dbReference type="Proteomes" id="UP001189429"/>
    </source>
</evidence>
<feature type="non-terminal residue" evidence="10">
    <location>
        <position position="1"/>
    </location>
</feature>
<proteinExistence type="inferred from homology"/>
<feature type="non-terminal residue" evidence="10">
    <location>
        <position position="469"/>
    </location>
</feature>
<keyword evidence="4 7" id="KW-1133">Transmembrane helix</keyword>
<evidence type="ECO:0000256" key="8">
    <source>
        <dbReference type="SAM" id="SignalP"/>
    </source>
</evidence>
<organism evidence="10 11">
    <name type="scientific">Prorocentrum cordatum</name>
    <dbReference type="NCBI Taxonomy" id="2364126"/>
    <lineage>
        <taxon>Eukaryota</taxon>
        <taxon>Sar</taxon>
        <taxon>Alveolata</taxon>
        <taxon>Dinophyceae</taxon>
        <taxon>Prorocentrales</taxon>
        <taxon>Prorocentraceae</taxon>
        <taxon>Prorocentrum</taxon>
    </lineage>
</organism>
<feature type="transmembrane region" description="Helical" evidence="7">
    <location>
        <begin position="223"/>
        <end position="242"/>
    </location>
</feature>
<evidence type="ECO:0000256" key="5">
    <source>
        <dbReference type="ARBA" id="ARBA00023136"/>
    </source>
</evidence>
<keyword evidence="8" id="KW-0732">Signal</keyword>
<feature type="signal peptide" evidence="8">
    <location>
        <begin position="1"/>
        <end position="26"/>
    </location>
</feature>
<evidence type="ECO:0000256" key="2">
    <source>
        <dbReference type="ARBA" id="ARBA00005241"/>
    </source>
</evidence>
<evidence type="ECO:0000256" key="4">
    <source>
        <dbReference type="ARBA" id="ARBA00022989"/>
    </source>
</evidence>
<comment type="similarity">
    <text evidence="2">Belongs to the major facilitator superfamily. MFSD6 family.</text>
</comment>
<evidence type="ECO:0000313" key="10">
    <source>
        <dbReference type="EMBL" id="CAK0846773.1"/>
    </source>
</evidence>
<keyword evidence="11" id="KW-1185">Reference proteome</keyword>
<evidence type="ECO:0000256" key="7">
    <source>
        <dbReference type="SAM" id="Phobius"/>
    </source>
</evidence>
<dbReference type="PANTHER" id="PTHR16172:SF41">
    <property type="entry name" value="MAJOR FACILITATOR SUPERFAMILY DOMAIN-CONTAINING PROTEIN 6-LIKE"/>
    <property type="match status" value="1"/>
</dbReference>
<dbReference type="InterPro" id="IPR051717">
    <property type="entry name" value="MFS_MFSD6"/>
</dbReference>
<feature type="region of interest" description="Disordered" evidence="6">
    <location>
        <begin position="385"/>
        <end position="469"/>
    </location>
</feature>
<sequence length="469" mass="50475">QVAVLRTVRVGLFFARFMSLYYLAEGLDEAEIGAVFAAGSLTGPFASTLVGFTADRLYQRSPAARHVCYAICVVLGTFSFSMQLVRAESLSRFHVMIVCRIAFNACNNSALVLLDAITLEALSDRKRYGEERLYGAVSWAIMHVALGILIDIAGRFVQHRLIVVMCVSLLIVLASIGLPGVPAPTSQEVSNAKKPTGLVVLADSRALGVLIAEWWSNKVVLGFFLYTIVLGYGMTIVENLIGRRLFLYFKELNASNFLCGLSVVVTVVFEIPLFSRSKQLLERYGEHALLTMAGLCYSFRVVGYTLCPGGWYVLLFEPLHGVTVALCGTASVQMMTSITPAALVATGQAFMNLLRSCFGSSLGTFVGGGHDEGRALRRADLFDPAQRGPPLALPSDHPELRRGSVLPQQRCPRRQRAAALPSGAPPPPRGDFRGAPAQRALRGGLRGGPAGRRGRGRGGRGGARGARAG</sequence>
<dbReference type="Proteomes" id="UP001189429">
    <property type="component" value="Unassembled WGS sequence"/>
</dbReference>
<feature type="transmembrane region" description="Helical" evidence="7">
    <location>
        <begin position="30"/>
        <end position="54"/>
    </location>
</feature>
<accession>A0ABN9TM18</accession>
<feature type="compositionally biased region" description="Low complexity" evidence="6">
    <location>
        <begin position="433"/>
        <end position="443"/>
    </location>
</feature>
<feature type="transmembrane region" description="Helical" evidence="7">
    <location>
        <begin position="161"/>
        <end position="181"/>
    </location>
</feature>
<protein>
    <recommendedName>
        <fullName evidence="9">Major facilitator superfamily associated domain-containing protein</fullName>
    </recommendedName>
</protein>
<dbReference type="EMBL" id="CAUYUJ010014846">
    <property type="protein sequence ID" value="CAK0846773.1"/>
    <property type="molecule type" value="Genomic_DNA"/>
</dbReference>
<feature type="domain" description="Major facilitator superfamily associated" evidence="9">
    <location>
        <begin position="17"/>
        <end position="368"/>
    </location>
</feature>
<dbReference type="PANTHER" id="PTHR16172">
    <property type="entry name" value="MAJOR FACILITATOR SUPERFAMILY DOMAIN-CONTAINING PROTEIN 6-LIKE"/>
    <property type="match status" value="1"/>
</dbReference>
<evidence type="ECO:0000256" key="6">
    <source>
        <dbReference type="SAM" id="MobiDB-lite"/>
    </source>
</evidence>
<dbReference type="Pfam" id="PF12832">
    <property type="entry name" value="MFS_1_like"/>
    <property type="match status" value="1"/>
</dbReference>